<dbReference type="RefSeq" id="WP_203154080.1">
    <property type="nucleotide sequence ID" value="NZ_JAEPSA010000019.1"/>
</dbReference>
<comment type="catalytic activity">
    <reaction evidence="4">
        <text>6-phospho-D-gluconate + NADP(+) = D-ribulose 5-phosphate + CO2 + NADPH</text>
        <dbReference type="Rhea" id="RHEA:10116"/>
        <dbReference type="ChEBI" id="CHEBI:16526"/>
        <dbReference type="ChEBI" id="CHEBI:57783"/>
        <dbReference type="ChEBI" id="CHEBI:58121"/>
        <dbReference type="ChEBI" id="CHEBI:58349"/>
        <dbReference type="ChEBI" id="CHEBI:58759"/>
        <dbReference type="EC" id="1.1.1.44"/>
    </reaction>
</comment>
<keyword evidence="2 5" id="KW-0521">NADP</keyword>
<evidence type="ECO:0000256" key="2">
    <source>
        <dbReference type="ARBA" id="ARBA00022857"/>
    </source>
</evidence>
<dbReference type="InterPro" id="IPR013752">
    <property type="entry name" value="KPA_reductase"/>
</dbReference>
<protein>
    <recommendedName>
        <fullName evidence="5">2-dehydropantoate 2-reductase</fullName>
        <ecNumber evidence="5">1.1.1.169</ecNumber>
    </recommendedName>
    <alternativeName>
        <fullName evidence="5">Ketopantoate reductase</fullName>
    </alternativeName>
</protein>
<feature type="domain" description="Ketopantoate reductase N-terminal" evidence="6">
    <location>
        <begin position="3"/>
        <end position="140"/>
    </location>
</feature>
<comment type="function">
    <text evidence="5">Catalyzes the NADPH-dependent reduction of ketopantoate into pantoic acid.</text>
</comment>
<reference evidence="8 9" key="1">
    <citation type="submission" date="2021-05" db="EMBL/GenBank/DDBJ databases">
        <title>Staphylococcus fleurettii isolated from lake water in First Nation community in Manitoba, Canada.</title>
        <authorList>
            <person name="Bashar S."/>
            <person name="Murdock A."/>
            <person name="Patidar R."/>
            <person name="Golding G."/>
            <person name="Farenhorst A."/>
            <person name="Kumar A."/>
        </authorList>
    </citation>
    <scope>NUCLEOTIDE SEQUENCE [LARGE SCALE GENOMIC DNA]</scope>
    <source>
        <strain evidence="8 9">SF002</strain>
    </source>
</reference>
<dbReference type="Pfam" id="PF08546">
    <property type="entry name" value="ApbA_C"/>
    <property type="match status" value="1"/>
</dbReference>
<dbReference type="InterPro" id="IPR008927">
    <property type="entry name" value="6-PGluconate_DH-like_C_sf"/>
</dbReference>
<feature type="domain" description="Ketopantoate reductase C-terminal" evidence="7">
    <location>
        <begin position="180"/>
        <end position="317"/>
    </location>
</feature>
<keyword evidence="5" id="KW-0566">Pantothenate biosynthesis</keyword>
<dbReference type="InterPro" id="IPR013332">
    <property type="entry name" value="KPR_N"/>
</dbReference>
<dbReference type="PANTHER" id="PTHR21708">
    <property type="entry name" value="PROBABLE 2-DEHYDROPANTOATE 2-REDUCTASE"/>
    <property type="match status" value="1"/>
</dbReference>
<evidence type="ECO:0000256" key="4">
    <source>
        <dbReference type="ARBA" id="ARBA00048640"/>
    </source>
</evidence>
<comment type="caution">
    <text evidence="8">The sequence shown here is derived from an EMBL/GenBank/DDBJ whole genome shotgun (WGS) entry which is preliminary data.</text>
</comment>
<dbReference type="InterPro" id="IPR051402">
    <property type="entry name" value="KPR-Related"/>
</dbReference>
<dbReference type="Gene3D" id="3.40.50.720">
    <property type="entry name" value="NAD(P)-binding Rossmann-like Domain"/>
    <property type="match status" value="1"/>
</dbReference>
<keyword evidence="3 5" id="KW-0560">Oxidoreductase</keyword>
<gene>
    <name evidence="8" type="ORF">JJQ58_09980</name>
</gene>
<dbReference type="SUPFAM" id="SSF48179">
    <property type="entry name" value="6-phosphogluconate dehydrogenase C-terminal domain-like"/>
    <property type="match status" value="1"/>
</dbReference>
<dbReference type="PANTHER" id="PTHR21708:SF26">
    <property type="entry name" value="2-DEHYDROPANTOATE 2-REDUCTASE"/>
    <property type="match status" value="1"/>
</dbReference>
<proteinExistence type="inferred from homology"/>
<evidence type="ECO:0000313" key="8">
    <source>
        <dbReference type="EMBL" id="MBS3697793.1"/>
    </source>
</evidence>
<organism evidence="8 9">
    <name type="scientific">Mammaliicoccus fleurettii</name>
    <dbReference type="NCBI Taxonomy" id="150056"/>
    <lineage>
        <taxon>Bacteria</taxon>
        <taxon>Bacillati</taxon>
        <taxon>Bacillota</taxon>
        <taxon>Bacilli</taxon>
        <taxon>Bacillales</taxon>
        <taxon>Staphylococcaceae</taxon>
        <taxon>Mammaliicoccus</taxon>
    </lineage>
</organism>
<evidence type="ECO:0000256" key="1">
    <source>
        <dbReference type="ARBA" id="ARBA00007870"/>
    </source>
</evidence>
<evidence type="ECO:0000259" key="6">
    <source>
        <dbReference type="Pfam" id="PF02558"/>
    </source>
</evidence>
<dbReference type="EC" id="1.1.1.169" evidence="5"/>
<sequence length="346" mass="38214">MNIAIYGAGSLGTIMGAYLSQSAENVDLIDVNEEHINKLNENGATIKGSIEFHSKVNAITPDKINKKYDLVLLLTKQIYNNDVLPIIKNILNTDGILLSLQNGVPEHFISETIPKEQIIAGSVEFGATYAEPGVSNLTTTYDTFKEYALQIGELNGVVTERIKNIKEVLEHIGGVFVSSNLIGTKWSKLLINSSFSGLSAACGCTYGDIMDDEVGIQSALYIISEGIQVAEKQGIEFEIMSGVDFTQFKIIDNIEKQTKKLKMIMESNRKLEASMLQDLQKGRKTEIHYINGLVAQEGDNTDIPTPYNDKIVEIVSEAENKKTVPQFSESIAEFAKIIEQKKELLI</sequence>
<dbReference type="InterPro" id="IPR003710">
    <property type="entry name" value="ApbA"/>
</dbReference>
<dbReference type="EMBL" id="JAGXBM010000017">
    <property type="protein sequence ID" value="MBS3697793.1"/>
    <property type="molecule type" value="Genomic_DNA"/>
</dbReference>
<dbReference type="Proteomes" id="UP000681586">
    <property type="component" value="Unassembled WGS sequence"/>
</dbReference>
<evidence type="ECO:0000256" key="5">
    <source>
        <dbReference type="RuleBase" id="RU362068"/>
    </source>
</evidence>
<dbReference type="Pfam" id="PF02558">
    <property type="entry name" value="ApbA"/>
    <property type="match status" value="1"/>
</dbReference>
<dbReference type="InterPro" id="IPR013328">
    <property type="entry name" value="6PGD_dom2"/>
</dbReference>
<name>A0ABS5MPE5_9STAP</name>
<dbReference type="NCBIfam" id="TIGR00745">
    <property type="entry name" value="apbA_panE"/>
    <property type="match status" value="1"/>
</dbReference>
<evidence type="ECO:0000259" key="7">
    <source>
        <dbReference type="Pfam" id="PF08546"/>
    </source>
</evidence>
<comment type="similarity">
    <text evidence="1 5">Belongs to the ketopantoate reductase family.</text>
</comment>
<dbReference type="SUPFAM" id="SSF51735">
    <property type="entry name" value="NAD(P)-binding Rossmann-fold domains"/>
    <property type="match status" value="1"/>
</dbReference>
<comment type="pathway">
    <text evidence="5">Cofactor biosynthesis; (R)-pantothenate biosynthesis; (R)-pantoate from 3-methyl-2-oxobutanoate: step 2/2.</text>
</comment>
<keyword evidence="9" id="KW-1185">Reference proteome</keyword>
<evidence type="ECO:0000313" key="9">
    <source>
        <dbReference type="Proteomes" id="UP000681586"/>
    </source>
</evidence>
<accession>A0ABS5MPE5</accession>
<comment type="catalytic activity">
    <reaction evidence="5">
        <text>(R)-pantoate + NADP(+) = 2-dehydropantoate + NADPH + H(+)</text>
        <dbReference type="Rhea" id="RHEA:16233"/>
        <dbReference type="ChEBI" id="CHEBI:11561"/>
        <dbReference type="ChEBI" id="CHEBI:15378"/>
        <dbReference type="ChEBI" id="CHEBI:15980"/>
        <dbReference type="ChEBI" id="CHEBI:57783"/>
        <dbReference type="ChEBI" id="CHEBI:58349"/>
        <dbReference type="EC" id="1.1.1.169"/>
    </reaction>
</comment>
<dbReference type="Gene3D" id="1.10.1040.10">
    <property type="entry name" value="N-(1-d-carboxylethyl)-l-norvaline Dehydrogenase, domain 2"/>
    <property type="match status" value="1"/>
</dbReference>
<evidence type="ECO:0000256" key="3">
    <source>
        <dbReference type="ARBA" id="ARBA00023002"/>
    </source>
</evidence>
<dbReference type="InterPro" id="IPR036291">
    <property type="entry name" value="NAD(P)-bd_dom_sf"/>
</dbReference>